<dbReference type="SUPFAM" id="SSF55874">
    <property type="entry name" value="ATPase domain of HSP90 chaperone/DNA topoisomerase II/histidine kinase"/>
    <property type="match status" value="1"/>
</dbReference>
<sequence>MKIALFSFITVFAFIACTQIDAGEAQITVKQVDSARIRSYELKSALYQSQHPDSAVYYAGAGLKLARKLHDVKGEALLMNRFARINEQYGNYGLAIKYQQGAISIYKHLNLQTAADEGTINLAVLQSEEGHVKQSHHLLNTLFKEFQQRKDTAGMVKALIAMGQVAELAGNPRLALHYLESAEKLHGSTEVTDAYVNMLSSIGRLHSSLNNHKQAMQYYVKGINKSKVSGHLKGHATMLNHTGRVLDSMGNKQQALVYHQQGLQQARASGLPEEEARSLMGIASSLKVEDAEGSIMHLKNALGIAHSIGHKHLAAEIYHSLADIYRQQSRYADAMSALQEHHRLLDSLMDANRAHKVSVLQSSYELAQSRLQVETLELANREKTYQRNLGILAAIGILLVLVVVVGYSHKTKRLNKSLEASNAVKDKLFSIIGHDLRNPIGGITQLIGLMREGDLNEEEQKVMLAEMQKQGDATLDILNALLKWGESQLKGVGIEPSLFNPKNCISKNIEALRHQAAEKGVEITDKTIPQLQAYADVNHFDFVIRNLMSNAIKFSYEGGKVNINAEVDEQANEMVFAVQDYGKGISEEQQQRFLKTNMDIAYGTGGEKGTGIGLMLSKEFIQANHGCIWLQSKEGEGTVFYFSLPLKA</sequence>
<dbReference type="EMBL" id="JAVLVU010000001">
    <property type="protein sequence ID" value="MDT3405082.1"/>
    <property type="molecule type" value="Genomic_DNA"/>
</dbReference>
<evidence type="ECO:0000259" key="5">
    <source>
        <dbReference type="PROSITE" id="PS50109"/>
    </source>
</evidence>
<dbReference type="SUPFAM" id="SSF47384">
    <property type="entry name" value="Homodimeric domain of signal transducing histidine kinase"/>
    <property type="match status" value="1"/>
</dbReference>
<gene>
    <name evidence="6" type="ORF">QE417_004154</name>
</gene>
<name>A0ABU3H1D6_9SPHI</name>
<dbReference type="SMART" id="SM00388">
    <property type="entry name" value="HisKA"/>
    <property type="match status" value="1"/>
</dbReference>
<dbReference type="PANTHER" id="PTHR43547:SF2">
    <property type="entry name" value="HYBRID SIGNAL TRANSDUCTION HISTIDINE KINASE C"/>
    <property type="match status" value="1"/>
</dbReference>
<evidence type="ECO:0000313" key="6">
    <source>
        <dbReference type="EMBL" id="MDT3405082.1"/>
    </source>
</evidence>
<keyword evidence="7" id="KW-1185">Reference proteome</keyword>
<dbReference type="PROSITE" id="PS51257">
    <property type="entry name" value="PROKAR_LIPOPROTEIN"/>
    <property type="match status" value="1"/>
</dbReference>
<dbReference type="Gene3D" id="1.25.40.10">
    <property type="entry name" value="Tetratricopeptide repeat domain"/>
    <property type="match status" value="2"/>
</dbReference>
<dbReference type="RefSeq" id="WP_311953173.1">
    <property type="nucleotide sequence ID" value="NZ_JAVLVU010000001.1"/>
</dbReference>
<dbReference type="PANTHER" id="PTHR43547">
    <property type="entry name" value="TWO-COMPONENT HISTIDINE KINASE"/>
    <property type="match status" value="1"/>
</dbReference>
<evidence type="ECO:0000256" key="4">
    <source>
        <dbReference type="SAM" id="Phobius"/>
    </source>
</evidence>
<dbReference type="Pfam" id="PF02518">
    <property type="entry name" value="HATPase_c"/>
    <property type="match status" value="1"/>
</dbReference>
<keyword evidence="4" id="KW-0812">Transmembrane</keyword>
<dbReference type="EC" id="2.7.13.3" evidence="2"/>
<dbReference type="InterPro" id="IPR004358">
    <property type="entry name" value="Sig_transdc_His_kin-like_C"/>
</dbReference>
<dbReference type="PROSITE" id="PS50109">
    <property type="entry name" value="HIS_KIN"/>
    <property type="match status" value="1"/>
</dbReference>
<dbReference type="SMART" id="SM00028">
    <property type="entry name" value="TPR"/>
    <property type="match status" value="5"/>
</dbReference>
<dbReference type="InterPro" id="IPR036097">
    <property type="entry name" value="HisK_dim/P_sf"/>
</dbReference>
<reference evidence="7" key="1">
    <citation type="submission" date="2023-07" db="EMBL/GenBank/DDBJ databases">
        <title>Functional and genomic diversity of the sorghum phyllosphere microbiome.</title>
        <authorList>
            <person name="Shade A."/>
        </authorList>
    </citation>
    <scope>NUCLEOTIDE SEQUENCE [LARGE SCALE GENOMIC DNA]</scope>
    <source>
        <strain evidence="7">SORGH_AS_0422</strain>
    </source>
</reference>
<keyword evidence="6" id="KW-0808">Transferase</keyword>
<dbReference type="InterPro" id="IPR011990">
    <property type="entry name" value="TPR-like_helical_dom_sf"/>
</dbReference>
<dbReference type="InterPro" id="IPR036890">
    <property type="entry name" value="HATPase_C_sf"/>
</dbReference>
<evidence type="ECO:0000256" key="3">
    <source>
        <dbReference type="ARBA" id="ARBA00022553"/>
    </source>
</evidence>
<feature type="domain" description="Histidine kinase" evidence="5">
    <location>
        <begin position="431"/>
        <end position="648"/>
    </location>
</feature>
<comment type="caution">
    <text evidence="6">The sequence shown here is derived from an EMBL/GenBank/DDBJ whole genome shotgun (WGS) entry which is preliminary data.</text>
</comment>
<organism evidence="6 7">
    <name type="scientific">Mucilaginibacter terrae</name>
    <dbReference type="NCBI Taxonomy" id="1955052"/>
    <lineage>
        <taxon>Bacteria</taxon>
        <taxon>Pseudomonadati</taxon>
        <taxon>Bacteroidota</taxon>
        <taxon>Sphingobacteriia</taxon>
        <taxon>Sphingobacteriales</taxon>
        <taxon>Sphingobacteriaceae</taxon>
        <taxon>Mucilaginibacter</taxon>
    </lineage>
</organism>
<evidence type="ECO:0000256" key="2">
    <source>
        <dbReference type="ARBA" id="ARBA00012438"/>
    </source>
</evidence>
<evidence type="ECO:0000313" key="7">
    <source>
        <dbReference type="Proteomes" id="UP001258315"/>
    </source>
</evidence>
<dbReference type="Pfam" id="PF00512">
    <property type="entry name" value="HisKA"/>
    <property type="match status" value="1"/>
</dbReference>
<keyword evidence="4" id="KW-1133">Transmembrane helix</keyword>
<keyword evidence="6" id="KW-0418">Kinase</keyword>
<feature type="transmembrane region" description="Helical" evidence="4">
    <location>
        <begin position="389"/>
        <end position="407"/>
    </location>
</feature>
<dbReference type="Proteomes" id="UP001258315">
    <property type="component" value="Unassembled WGS sequence"/>
</dbReference>
<dbReference type="Gene3D" id="3.30.565.10">
    <property type="entry name" value="Histidine kinase-like ATPase, C-terminal domain"/>
    <property type="match status" value="1"/>
</dbReference>
<dbReference type="InterPro" id="IPR003661">
    <property type="entry name" value="HisK_dim/P_dom"/>
</dbReference>
<dbReference type="InterPro" id="IPR005467">
    <property type="entry name" value="His_kinase_dom"/>
</dbReference>
<dbReference type="SUPFAM" id="SSF48452">
    <property type="entry name" value="TPR-like"/>
    <property type="match status" value="2"/>
</dbReference>
<evidence type="ECO:0000256" key="1">
    <source>
        <dbReference type="ARBA" id="ARBA00000085"/>
    </source>
</evidence>
<dbReference type="CDD" id="cd00082">
    <property type="entry name" value="HisKA"/>
    <property type="match status" value="1"/>
</dbReference>
<dbReference type="PRINTS" id="PR00344">
    <property type="entry name" value="BCTRLSENSOR"/>
</dbReference>
<accession>A0ABU3H1D6</accession>
<keyword evidence="4" id="KW-0472">Membrane</keyword>
<dbReference type="Gene3D" id="1.10.287.130">
    <property type="match status" value="1"/>
</dbReference>
<dbReference type="GO" id="GO:0016301">
    <property type="term" value="F:kinase activity"/>
    <property type="evidence" value="ECO:0007669"/>
    <property type="project" value="UniProtKB-KW"/>
</dbReference>
<comment type="catalytic activity">
    <reaction evidence="1">
        <text>ATP + protein L-histidine = ADP + protein N-phospho-L-histidine.</text>
        <dbReference type="EC" id="2.7.13.3"/>
    </reaction>
</comment>
<dbReference type="Pfam" id="PF13181">
    <property type="entry name" value="TPR_8"/>
    <property type="match status" value="2"/>
</dbReference>
<dbReference type="InterPro" id="IPR003594">
    <property type="entry name" value="HATPase_dom"/>
</dbReference>
<protein>
    <recommendedName>
        <fullName evidence="2">histidine kinase</fullName>
        <ecNumber evidence="2">2.7.13.3</ecNumber>
    </recommendedName>
</protein>
<dbReference type="SMART" id="SM00387">
    <property type="entry name" value="HATPase_c"/>
    <property type="match status" value="1"/>
</dbReference>
<keyword evidence="3" id="KW-0597">Phosphoprotein</keyword>
<proteinExistence type="predicted"/>
<dbReference type="InterPro" id="IPR019734">
    <property type="entry name" value="TPR_rpt"/>
</dbReference>